<feature type="transmembrane region" description="Helical" evidence="6">
    <location>
        <begin position="114"/>
        <end position="137"/>
    </location>
</feature>
<dbReference type="GO" id="GO:0005886">
    <property type="term" value="C:plasma membrane"/>
    <property type="evidence" value="ECO:0007669"/>
    <property type="project" value="UniProtKB-SubCell"/>
</dbReference>
<evidence type="ECO:0000256" key="1">
    <source>
        <dbReference type="ARBA" id="ARBA00004651"/>
    </source>
</evidence>
<proteinExistence type="predicted"/>
<protein>
    <submittedName>
        <fullName evidence="7">Putative membrane protein</fullName>
    </submittedName>
</protein>
<keyword evidence="3 6" id="KW-0812">Transmembrane</keyword>
<organism evidence="7 8">
    <name type="scientific">Ureibacillus xyleni</name>
    <dbReference type="NCBI Taxonomy" id="614648"/>
    <lineage>
        <taxon>Bacteria</taxon>
        <taxon>Bacillati</taxon>
        <taxon>Bacillota</taxon>
        <taxon>Bacilli</taxon>
        <taxon>Bacillales</taxon>
        <taxon>Caryophanaceae</taxon>
        <taxon>Ureibacillus</taxon>
    </lineage>
</organism>
<keyword evidence="8" id="KW-1185">Reference proteome</keyword>
<gene>
    <name evidence="7" type="ORF">SAMN05880501_11359</name>
</gene>
<feature type="transmembrane region" description="Helical" evidence="6">
    <location>
        <begin position="82"/>
        <end position="102"/>
    </location>
</feature>
<evidence type="ECO:0000313" key="7">
    <source>
        <dbReference type="EMBL" id="SOC21773.1"/>
    </source>
</evidence>
<evidence type="ECO:0000256" key="2">
    <source>
        <dbReference type="ARBA" id="ARBA00022475"/>
    </source>
</evidence>
<dbReference type="InterPro" id="IPR019108">
    <property type="entry name" value="Caa3_assmbl_CtaG-rel"/>
</dbReference>
<keyword evidence="4 6" id="KW-1133">Transmembrane helix</keyword>
<dbReference type="EMBL" id="OBMQ01000013">
    <property type="protein sequence ID" value="SOC21773.1"/>
    <property type="molecule type" value="Genomic_DNA"/>
</dbReference>
<evidence type="ECO:0000256" key="3">
    <source>
        <dbReference type="ARBA" id="ARBA00022692"/>
    </source>
</evidence>
<reference evidence="8" key="1">
    <citation type="submission" date="2017-08" db="EMBL/GenBank/DDBJ databases">
        <authorList>
            <person name="Varghese N."/>
            <person name="Submissions S."/>
        </authorList>
    </citation>
    <scope>NUCLEOTIDE SEQUENCE [LARGE SCALE GENOMIC DNA]</scope>
    <source>
        <strain evidence="8">JC22</strain>
    </source>
</reference>
<dbReference type="AlphaFoldDB" id="A0A285TI69"/>
<feature type="transmembrane region" description="Helical" evidence="6">
    <location>
        <begin position="182"/>
        <end position="204"/>
    </location>
</feature>
<dbReference type="RefSeq" id="WP_097074677.1">
    <property type="nucleotide sequence ID" value="NZ_OBMQ01000013.1"/>
</dbReference>
<feature type="transmembrane region" description="Helical" evidence="6">
    <location>
        <begin position="46"/>
        <end position="62"/>
    </location>
</feature>
<keyword evidence="2" id="KW-1003">Cell membrane</keyword>
<name>A0A285TI69_9BACL</name>
<dbReference type="Pfam" id="PF09678">
    <property type="entry name" value="Caa3_CtaG"/>
    <property type="match status" value="1"/>
</dbReference>
<feature type="transmembrane region" description="Helical" evidence="6">
    <location>
        <begin position="149"/>
        <end position="170"/>
    </location>
</feature>
<sequence>MPLSIFGFQALWSPYLIGIIVCLIIVYFLVTVVWRKHFKVSESLKKSEVIYFLIGMITFYIIKGSPVDVTSLILFTMHMVQMVFLLFVLPIFIIMGIPWWIWKLIIEAPVVGKIFKYCTLPVVSVLVFTFTFSIYHIPSVFDTIKTDSTFHGLVTLVLFLSAFFMYWPLVNTVPGQPQMKGLYKIGYIIATAIAITPACAIIVFSKEPLYSTYTDGEMWLKAMALCVPVSTLSNISITISGPELFTNLSPISDQQMGGVLMKIMQEIILGTLLVIVFRQWWRDEHVNEEQITENALKEFQAKKREQQY</sequence>
<comment type="subcellular location">
    <subcellularLocation>
        <location evidence="1">Cell membrane</location>
        <topology evidence="1">Multi-pass membrane protein</topology>
    </subcellularLocation>
</comment>
<dbReference type="Proteomes" id="UP000219636">
    <property type="component" value="Unassembled WGS sequence"/>
</dbReference>
<dbReference type="InterPro" id="IPR014108">
    <property type="entry name" value="Caa3-assmbl_CtaG"/>
</dbReference>
<evidence type="ECO:0000256" key="4">
    <source>
        <dbReference type="ARBA" id="ARBA00022989"/>
    </source>
</evidence>
<feature type="transmembrane region" description="Helical" evidence="6">
    <location>
        <begin position="12"/>
        <end position="34"/>
    </location>
</feature>
<keyword evidence="5 6" id="KW-0472">Membrane</keyword>
<evidence type="ECO:0000313" key="8">
    <source>
        <dbReference type="Proteomes" id="UP000219636"/>
    </source>
</evidence>
<evidence type="ECO:0000256" key="6">
    <source>
        <dbReference type="SAM" id="Phobius"/>
    </source>
</evidence>
<feature type="transmembrane region" description="Helical" evidence="6">
    <location>
        <begin position="259"/>
        <end position="281"/>
    </location>
</feature>
<evidence type="ECO:0000256" key="5">
    <source>
        <dbReference type="ARBA" id="ARBA00023136"/>
    </source>
</evidence>
<dbReference type="NCBIfam" id="TIGR02737">
    <property type="entry name" value="caa3_CtaG"/>
    <property type="match status" value="1"/>
</dbReference>
<dbReference type="OrthoDB" id="128422at2"/>
<accession>A0A285TI69</accession>